<comment type="caution">
    <text evidence="3">The sequence shown here is derived from an EMBL/GenBank/DDBJ whole genome shotgun (WGS) entry which is preliminary data.</text>
</comment>
<keyword evidence="3" id="KW-0489">Methyltransferase</keyword>
<proteinExistence type="predicted"/>
<sequence length="196" mass="21537">MTVTAAYATRAQEYAELLGTLEATTPADRRRIETWADGADGPLLDLGCGPGHWTAHLASLGHDVHGVDPVEEFVAIARRRYPEVRYHLGALEGLRRRRDSYGGILAWYSLIHLPPAEVPGALAVLHGALRPTGTLLLGFFDGPRHEEFDHAVAPARFWPSGEMVTLLEQAGFERLEVEHRQDPGARPHAAIAARRC</sequence>
<evidence type="ECO:0000313" key="4">
    <source>
        <dbReference type="Proteomes" id="UP001519290"/>
    </source>
</evidence>
<dbReference type="PANTHER" id="PTHR43861">
    <property type="entry name" value="TRANS-ACONITATE 2-METHYLTRANSFERASE-RELATED"/>
    <property type="match status" value="1"/>
</dbReference>
<keyword evidence="1" id="KW-0808">Transferase</keyword>
<name>A0ABS4X1I1_9MICO</name>
<gene>
    <name evidence="3" type="ORF">JOF43_002274</name>
</gene>
<evidence type="ECO:0000313" key="3">
    <source>
        <dbReference type="EMBL" id="MBP2382317.1"/>
    </source>
</evidence>
<accession>A0ABS4X1I1</accession>
<reference evidence="3 4" key="1">
    <citation type="submission" date="2021-03" db="EMBL/GenBank/DDBJ databases">
        <title>Sequencing the genomes of 1000 actinobacteria strains.</title>
        <authorList>
            <person name="Klenk H.-P."/>
        </authorList>
    </citation>
    <scope>NUCLEOTIDE SEQUENCE [LARGE SCALE GENOMIC DNA]</scope>
    <source>
        <strain evidence="3 4">DSM 14566</strain>
    </source>
</reference>
<organism evidence="3 4">
    <name type="scientific">Brachybacterium sacelli</name>
    <dbReference type="NCBI Taxonomy" id="173364"/>
    <lineage>
        <taxon>Bacteria</taxon>
        <taxon>Bacillati</taxon>
        <taxon>Actinomycetota</taxon>
        <taxon>Actinomycetes</taxon>
        <taxon>Micrococcales</taxon>
        <taxon>Dermabacteraceae</taxon>
        <taxon>Brachybacterium</taxon>
    </lineage>
</organism>
<dbReference type="InterPro" id="IPR041698">
    <property type="entry name" value="Methyltransf_25"/>
</dbReference>
<dbReference type="GO" id="GO:0008168">
    <property type="term" value="F:methyltransferase activity"/>
    <property type="evidence" value="ECO:0007669"/>
    <property type="project" value="UniProtKB-KW"/>
</dbReference>
<protein>
    <submittedName>
        <fullName evidence="3">SAM-dependent methyltransferase</fullName>
    </submittedName>
</protein>
<dbReference type="Gene3D" id="3.40.50.150">
    <property type="entry name" value="Vaccinia Virus protein VP39"/>
    <property type="match status" value="1"/>
</dbReference>
<evidence type="ECO:0000256" key="1">
    <source>
        <dbReference type="ARBA" id="ARBA00022679"/>
    </source>
</evidence>
<dbReference type="CDD" id="cd02440">
    <property type="entry name" value="AdoMet_MTases"/>
    <property type="match status" value="1"/>
</dbReference>
<dbReference type="GO" id="GO:0032259">
    <property type="term" value="P:methylation"/>
    <property type="evidence" value="ECO:0007669"/>
    <property type="project" value="UniProtKB-KW"/>
</dbReference>
<dbReference type="EMBL" id="JAGIOD010000001">
    <property type="protein sequence ID" value="MBP2382317.1"/>
    <property type="molecule type" value="Genomic_DNA"/>
</dbReference>
<keyword evidence="4" id="KW-1185">Reference proteome</keyword>
<dbReference type="RefSeq" id="WP_209902087.1">
    <property type="nucleotide sequence ID" value="NZ_BAAAJW010000003.1"/>
</dbReference>
<dbReference type="Pfam" id="PF13649">
    <property type="entry name" value="Methyltransf_25"/>
    <property type="match status" value="1"/>
</dbReference>
<dbReference type="InterPro" id="IPR029063">
    <property type="entry name" value="SAM-dependent_MTases_sf"/>
</dbReference>
<dbReference type="Proteomes" id="UP001519290">
    <property type="component" value="Unassembled WGS sequence"/>
</dbReference>
<dbReference type="SUPFAM" id="SSF53335">
    <property type="entry name" value="S-adenosyl-L-methionine-dependent methyltransferases"/>
    <property type="match status" value="1"/>
</dbReference>
<feature type="domain" description="Methyltransferase" evidence="2">
    <location>
        <begin position="44"/>
        <end position="133"/>
    </location>
</feature>
<evidence type="ECO:0000259" key="2">
    <source>
        <dbReference type="Pfam" id="PF13649"/>
    </source>
</evidence>